<protein>
    <recommendedName>
        <fullName evidence="5">Protein BatD</fullName>
    </recommendedName>
</protein>
<comment type="caution">
    <text evidence="3">The sequence shown here is derived from an EMBL/GenBank/DDBJ whole genome shotgun (WGS) entry which is preliminary data.</text>
</comment>
<feature type="signal peptide" evidence="2">
    <location>
        <begin position="1"/>
        <end position="20"/>
    </location>
</feature>
<feature type="chain" id="PRO_5026788485" description="Protein BatD" evidence="2">
    <location>
        <begin position="21"/>
        <end position="319"/>
    </location>
</feature>
<dbReference type="RefSeq" id="WP_160632326.1">
    <property type="nucleotide sequence ID" value="NZ_WWNE01000005.1"/>
</dbReference>
<keyword evidence="2" id="KW-0732">Signal</keyword>
<gene>
    <name evidence="3" type="ORF">GQN54_04510</name>
</gene>
<keyword evidence="1" id="KW-0812">Transmembrane</keyword>
<proteinExistence type="predicted"/>
<keyword evidence="1" id="KW-0472">Membrane</keyword>
<dbReference type="AlphaFoldDB" id="A0A6N9NHR3"/>
<evidence type="ECO:0000313" key="4">
    <source>
        <dbReference type="Proteomes" id="UP000470771"/>
    </source>
</evidence>
<accession>A0A6N9NHR3</accession>
<evidence type="ECO:0000313" key="3">
    <source>
        <dbReference type="EMBL" id="NBG65364.1"/>
    </source>
</evidence>
<evidence type="ECO:0000256" key="2">
    <source>
        <dbReference type="SAM" id="SignalP"/>
    </source>
</evidence>
<name>A0A6N9NHR3_9FLAO</name>
<evidence type="ECO:0000256" key="1">
    <source>
        <dbReference type="SAM" id="Phobius"/>
    </source>
</evidence>
<dbReference type="Proteomes" id="UP000470771">
    <property type="component" value="Unassembled WGS sequence"/>
</dbReference>
<evidence type="ECO:0008006" key="5">
    <source>
        <dbReference type="Google" id="ProtNLM"/>
    </source>
</evidence>
<feature type="transmembrane region" description="Helical" evidence="1">
    <location>
        <begin position="158"/>
        <end position="179"/>
    </location>
</feature>
<dbReference type="EMBL" id="WWNE01000005">
    <property type="protein sequence ID" value="NBG65364.1"/>
    <property type="molecule type" value="Genomic_DNA"/>
</dbReference>
<keyword evidence="4" id="KW-1185">Reference proteome</keyword>
<sequence>MRKQVFIFFSFMMLSIIGFAQSSVNDVLATIDTSKIKVGEQTDIYLEATFLAGSDIVFPTLKDTLYGGIEIVEIKEIDTAYEADVKYKKLSQRLTITAWDSGYYPIPPFEFVINGEHFKTKALMLEVSNVTIEAEADIKDIKNINETPFSFKEFFKIYWPYFLGGLLLIGLILILIYYFKNKPKVEKIKEIIKPSIPPHISALEALKQLESKKLWQQDKTKEYYSELTHILREYLEQRFEIHALEQTSDEIITALRFTDINEAEKRRLIKILMIADMVKFAKEKPLASENEMVIKEANAIIENTKLIEPESNKEEEAKS</sequence>
<reference evidence="3 4" key="1">
    <citation type="submission" date="2019-12" db="EMBL/GenBank/DDBJ databases">
        <authorList>
            <person name="Zhao J."/>
        </authorList>
    </citation>
    <scope>NUCLEOTIDE SEQUENCE [LARGE SCALE GENOMIC DNA]</scope>
    <source>
        <strain evidence="3 4">S-15</strain>
    </source>
</reference>
<keyword evidence="1" id="KW-1133">Transmembrane helix</keyword>
<organism evidence="3 4">
    <name type="scientific">Acidiluteibacter ferrifornacis</name>
    <dbReference type="NCBI Taxonomy" id="2692424"/>
    <lineage>
        <taxon>Bacteria</taxon>
        <taxon>Pseudomonadati</taxon>
        <taxon>Bacteroidota</taxon>
        <taxon>Flavobacteriia</taxon>
        <taxon>Flavobacteriales</taxon>
        <taxon>Cryomorphaceae</taxon>
        <taxon>Acidiluteibacter</taxon>
    </lineage>
</organism>